<keyword evidence="4" id="KW-0812">Transmembrane</keyword>
<dbReference type="GO" id="GO:0007165">
    <property type="term" value="P:signal transduction"/>
    <property type="evidence" value="ECO:0007669"/>
    <property type="project" value="UniProtKB-KW"/>
</dbReference>
<dbReference type="EMBL" id="CAJQZP010000451">
    <property type="protein sequence ID" value="CAG4962474.1"/>
    <property type="molecule type" value="Genomic_DNA"/>
</dbReference>
<keyword evidence="5" id="KW-0552">Olfaction</keyword>
<evidence type="ECO:0000256" key="7">
    <source>
        <dbReference type="ARBA" id="ARBA00023136"/>
    </source>
</evidence>
<keyword evidence="9" id="KW-0807">Transducer</keyword>
<evidence type="ECO:0000313" key="12">
    <source>
        <dbReference type="Proteomes" id="UP000691718"/>
    </source>
</evidence>
<protein>
    <submittedName>
        <fullName evidence="11">(apollo) hypothetical protein</fullName>
    </submittedName>
</protein>
<name>A0A8S3WIZ8_PARAO</name>
<keyword evidence="3" id="KW-0716">Sensory transduction</keyword>
<comment type="subcellular location">
    <subcellularLocation>
        <location evidence="1">Cell membrane</location>
        <topology evidence="1">Multi-pass membrane protein</topology>
    </subcellularLocation>
</comment>
<keyword evidence="6" id="KW-1133">Transmembrane helix</keyword>
<evidence type="ECO:0000256" key="1">
    <source>
        <dbReference type="ARBA" id="ARBA00004651"/>
    </source>
</evidence>
<evidence type="ECO:0000313" key="11">
    <source>
        <dbReference type="EMBL" id="CAG4962474.1"/>
    </source>
</evidence>
<dbReference type="PANTHER" id="PTHR21137">
    <property type="entry name" value="ODORANT RECEPTOR"/>
    <property type="match status" value="1"/>
</dbReference>
<sequence>MFIYVLVCSITICCSVVQLSMENVSTTQKLWVLEYSLALATQLLLFCWHSNEITVESDRTVRGVYESNWWKANLQERKQILLLAGKLARPLVVNAGPFTRLSLQTFIDIMKGTYSFYTLFAQMQERYINTNN</sequence>
<evidence type="ECO:0000256" key="2">
    <source>
        <dbReference type="ARBA" id="ARBA00022475"/>
    </source>
</evidence>
<dbReference type="GO" id="GO:0004984">
    <property type="term" value="F:olfactory receptor activity"/>
    <property type="evidence" value="ECO:0007669"/>
    <property type="project" value="InterPro"/>
</dbReference>
<gene>
    <name evidence="11" type="ORF">PAPOLLO_LOCUS6788</name>
</gene>
<dbReference type="InterPro" id="IPR004117">
    <property type="entry name" value="7tm6_olfct_rcpt"/>
</dbReference>
<keyword evidence="7" id="KW-0472">Membrane</keyword>
<keyword evidence="8" id="KW-0675">Receptor</keyword>
<evidence type="ECO:0000256" key="5">
    <source>
        <dbReference type="ARBA" id="ARBA00022725"/>
    </source>
</evidence>
<keyword evidence="2" id="KW-1003">Cell membrane</keyword>
<accession>A0A8S3WIZ8</accession>
<feature type="chain" id="PRO_5035808930" evidence="10">
    <location>
        <begin position="16"/>
        <end position="132"/>
    </location>
</feature>
<keyword evidence="12" id="KW-1185">Reference proteome</keyword>
<dbReference type="PANTHER" id="PTHR21137:SF35">
    <property type="entry name" value="ODORANT RECEPTOR 19A-RELATED"/>
    <property type="match status" value="1"/>
</dbReference>
<evidence type="ECO:0000256" key="9">
    <source>
        <dbReference type="ARBA" id="ARBA00023224"/>
    </source>
</evidence>
<dbReference type="OrthoDB" id="6597368at2759"/>
<evidence type="ECO:0000256" key="8">
    <source>
        <dbReference type="ARBA" id="ARBA00023170"/>
    </source>
</evidence>
<organism evidence="11 12">
    <name type="scientific">Parnassius apollo</name>
    <name type="common">Apollo butterfly</name>
    <name type="synonym">Papilio apollo</name>
    <dbReference type="NCBI Taxonomy" id="110799"/>
    <lineage>
        <taxon>Eukaryota</taxon>
        <taxon>Metazoa</taxon>
        <taxon>Ecdysozoa</taxon>
        <taxon>Arthropoda</taxon>
        <taxon>Hexapoda</taxon>
        <taxon>Insecta</taxon>
        <taxon>Pterygota</taxon>
        <taxon>Neoptera</taxon>
        <taxon>Endopterygota</taxon>
        <taxon>Lepidoptera</taxon>
        <taxon>Glossata</taxon>
        <taxon>Ditrysia</taxon>
        <taxon>Papilionoidea</taxon>
        <taxon>Papilionidae</taxon>
        <taxon>Parnassiinae</taxon>
        <taxon>Parnassini</taxon>
        <taxon>Parnassius</taxon>
        <taxon>Parnassius</taxon>
    </lineage>
</organism>
<proteinExistence type="predicted"/>
<evidence type="ECO:0000256" key="6">
    <source>
        <dbReference type="ARBA" id="ARBA00022989"/>
    </source>
</evidence>
<evidence type="ECO:0000256" key="3">
    <source>
        <dbReference type="ARBA" id="ARBA00022606"/>
    </source>
</evidence>
<dbReference type="Proteomes" id="UP000691718">
    <property type="component" value="Unassembled WGS sequence"/>
</dbReference>
<dbReference type="GO" id="GO:0005549">
    <property type="term" value="F:odorant binding"/>
    <property type="evidence" value="ECO:0007669"/>
    <property type="project" value="InterPro"/>
</dbReference>
<evidence type="ECO:0000256" key="10">
    <source>
        <dbReference type="SAM" id="SignalP"/>
    </source>
</evidence>
<feature type="signal peptide" evidence="10">
    <location>
        <begin position="1"/>
        <end position="15"/>
    </location>
</feature>
<comment type="caution">
    <text evidence="11">The sequence shown here is derived from an EMBL/GenBank/DDBJ whole genome shotgun (WGS) entry which is preliminary data.</text>
</comment>
<keyword evidence="10" id="KW-0732">Signal</keyword>
<evidence type="ECO:0000256" key="4">
    <source>
        <dbReference type="ARBA" id="ARBA00022692"/>
    </source>
</evidence>
<dbReference type="Pfam" id="PF02949">
    <property type="entry name" value="7tm_6"/>
    <property type="match status" value="1"/>
</dbReference>
<dbReference type="AlphaFoldDB" id="A0A8S3WIZ8"/>
<reference evidence="11" key="1">
    <citation type="submission" date="2021-04" db="EMBL/GenBank/DDBJ databases">
        <authorList>
            <person name="Tunstrom K."/>
        </authorList>
    </citation>
    <scope>NUCLEOTIDE SEQUENCE</scope>
</reference>
<dbReference type="GO" id="GO:0005886">
    <property type="term" value="C:plasma membrane"/>
    <property type="evidence" value="ECO:0007669"/>
    <property type="project" value="UniProtKB-SubCell"/>
</dbReference>